<dbReference type="InterPro" id="IPR043132">
    <property type="entry name" value="BCAT-like_C"/>
</dbReference>
<dbReference type="AlphaFoldDB" id="A0A1I7CEY2"/>
<dbReference type="NCBIfam" id="NF005729">
    <property type="entry name" value="PRK07546.1-3"/>
    <property type="match status" value="1"/>
</dbReference>
<dbReference type="EMBL" id="FPAW01000016">
    <property type="protein sequence ID" value="SFT97958.1"/>
    <property type="molecule type" value="Genomic_DNA"/>
</dbReference>
<name>A0A1I7CEY2_9RHOB</name>
<reference evidence="2 3" key="1">
    <citation type="submission" date="2016-10" db="EMBL/GenBank/DDBJ databases">
        <authorList>
            <person name="de Groot N.N."/>
        </authorList>
    </citation>
    <scope>NUCLEOTIDE SEQUENCE [LARGE SCALE GENOMIC DNA]</scope>
    <source>
        <strain evidence="2 3">CGMCC 1.10959</strain>
    </source>
</reference>
<dbReference type="InterPro" id="IPR001544">
    <property type="entry name" value="Aminotrans_IV"/>
</dbReference>
<keyword evidence="2" id="KW-0456">Lyase</keyword>
<dbReference type="STRING" id="999627.SAMN05216236_11647"/>
<evidence type="ECO:0000256" key="1">
    <source>
        <dbReference type="ARBA" id="ARBA00014472"/>
    </source>
</evidence>
<dbReference type="Gene3D" id="3.20.10.10">
    <property type="entry name" value="D-amino Acid Aminotransferase, subunit A, domain 2"/>
    <property type="match status" value="1"/>
</dbReference>
<dbReference type="GO" id="GO:0016829">
    <property type="term" value="F:lyase activity"/>
    <property type="evidence" value="ECO:0007669"/>
    <property type="project" value="UniProtKB-KW"/>
</dbReference>
<dbReference type="InterPro" id="IPR036038">
    <property type="entry name" value="Aminotransferase-like"/>
</dbReference>
<dbReference type="eggNOG" id="COG0115">
    <property type="taxonomic scope" value="Bacteria"/>
</dbReference>
<dbReference type="SUPFAM" id="SSF56752">
    <property type="entry name" value="D-aminoacid aminotransferase-like PLP-dependent enzymes"/>
    <property type="match status" value="1"/>
</dbReference>
<dbReference type="Proteomes" id="UP000182466">
    <property type="component" value="Unassembled WGS sequence"/>
</dbReference>
<dbReference type="Pfam" id="PF01063">
    <property type="entry name" value="Aminotran_4"/>
    <property type="match status" value="1"/>
</dbReference>
<evidence type="ECO:0000313" key="2">
    <source>
        <dbReference type="EMBL" id="SFT97958.1"/>
    </source>
</evidence>
<keyword evidence="3" id="KW-1185">Reference proteome</keyword>
<dbReference type="InterPro" id="IPR043131">
    <property type="entry name" value="BCAT-like_N"/>
</dbReference>
<sequence>MESPVFKDIPPDTRLIETLAWRPGLGAVDADPHLERMAASARTLGVGFDRVRAAKLLAELTGDRPLRCRLTLRLDGDIALTTAPLGASAPVWTLALATERVRSDDPWLRHKTTNRGLYDRCRAALPEGVDELLFLNERGALCEGTITSLFVRLGDGRQVTPPLSCGLLPGVLRGRLLASGEWGEQVLRPDDLHDAVAIWVGNALRGLIRGRFQVRGGVNTA</sequence>
<dbReference type="OrthoDB" id="9809239at2"/>
<organism evidence="2 3">
    <name type="scientific">Sedimentitalea nanhaiensis</name>
    <dbReference type="NCBI Taxonomy" id="999627"/>
    <lineage>
        <taxon>Bacteria</taxon>
        <taxon>Pseudomonadati</taxon>
        <taxon>Pseudomonadota</taxon>
        <taxon>Alphaproteobacteria</taxon>
        <taxon>Rhodobacterales</taxon>
        <taxon>Paracoccaceae</taxon>
        <taxon>Sedimentitalea</taxon>
    </lineage>
</organism>
<evidence type="ECO:0000313" key="3">
    <source>
        <dbReference type="Proteomes" id="UP000182466"/>
    </source>
</evidence>
<proteinExistence type="predicted"/>
<gene>
    <name evidence="2" type="ORF">SAMN05216236_11647</name>
</gene>
<protein>
    <recommendedName>
        <fullName evidence="1">Probable branched-chain-amino-acid aminotransferase</fullName>
    </recommendedName>
</protein>
<dbReference type="Gene3D" id="3.30.470.10">
    <property type="match status" value="1"/>
</dbReference>
<dbReference type="RefSeq" id="WP_027263430.1">
    <property type="nucleotide sequence ID" value="NZ_FPAW01000016.1"/>
</dbReference>
<accession>A0A1I7CEY2</accession>